<dbReference type="Pfam" id="PF23216">
    <property type="entry name" value="WHD_CYT4"/>
    <property type="match status" value="1"/>
</dbReference>
<dbReference type="InterPro" id="IPR050180">
    <property type="entry name" value="RNR_Ribonuclease"/>
</dbReference>
<evidence type="ECO:0000259" key="1">
    <source>
        <dbReference type="SMART" id="SM00955"/>
    </source>
</evidence>
<dbReference type="InterPro" id="IPR056625">
    <property type="entry name" value="SH3_CYT4"/>
</dbReference>
<protein>
    <submittedName>
        <fullName evidence="2">RNB-domain-containing protein</fullName>
    </submittedName>
</protein>
<reference evidence="2 3" key="1">
    <citation type="journal article" date="2018" name="Front. Microbiol.">
        <title>Genome-Wide Analysis of Corynespora cassiicola Leaf Fall Disease Putative Effectors.</title>
        <authorList>
            <person name="Lopez D."/>
            <person name="Ribeiro S."/>
            <person name="Label P."/>
            <person name="Fumanal B."/>
            <person name="Venisse J.S."/>
            <person name="Kohler A."/>
            <person name="de Oliveira R.R."/>
            <person name="Labutti K."/>
            <person name="Lipzen A."/>
            <person name="Lail K."/>
            <person name="Bauer D."/>
            <person name="Ohm R.A."/>
            <person name="Barry K.W."/>
            <person name="Spatafora J."/>
            <person name="Grigoriev I.V."/>
            <person name="Martin F.M."/>
            <person name="Pujade-Renaud V."/>
        </authorList>
    </citation>
    <scope>NUCLEOTIDE SEQUENCE [LARGE SCALE GENOMIC DNA]</scope>
    <source>
        <strain evidence="2 3">Philippines</strain>
    </source>
</reference>
<organism evidence="2 3">
    <name type="scientific">Corynespora cassiicola Philippines</name>
    <dbReference type="NCBI Taxonomy" id="1448308"/>
    <lineage>
        <taxon>Eukaryota</taxon>
        <taxon>Fungi</taxon>
        <taxon>Dikarya</taxon>
        <taxon>Ascomycota</taxon>
        <taxon>Pezizomycotina</taxon>
        <taxon>Dothideomycetes</taxon>
        <taxon>Pleosporomycetidae</taxon>
        <taxon>Pleosporales</taxon>
        <taxon>Corynesporascaceae</taxon>
        <taxon>Corynespora</taxon>
    </lineage>
</organism>
<dbReference type="Pfam" id="PF25522">
    <property type="entry name" value="OB_cyt-4"/>
    <property type="match status" value="1"/>
</dbReference>
<dbReference type="SMART" id="SM00955">
    <property type="entry name" value="RNB"/>
    <property type="match status" value="1"/>
</dbReference>
<dbReference type="GO" id="GO:0006402">
    <property type="term" value="P:mRNA catabolic process"/>
    <property type="evidence" value="ECO:0007669"/>
    <property type="project" value="TreeGrafter"/>
</dbReference>
<dbReference type="EMBL" id="KZ678137">
    <property type="protein sequence ID" value="PSN64952.1"/>
    <property type="molecule type" value="Genomic_DNA"/>
</dbReference>
<dbReference type="GO" id="GO:0000932">
    <property type="term" value="C:P-body"/>
    <property type="evidence" value="ECO:0007669"/>
    <property type="project" value="TreeGrafter"/>
</dbReference>
<dbReference type="SUPFAM" id="SSF50249">
    <property type="entry name" value="Nucleic acid-binding proteins"/>
    <property type="match status" value="1"/>
</dbReference>
<dbReference type="InterPro" id="IPR012340">
    <property type="entry name" value="NA-bd_OB-fold"/>
</dbReference>
<dbReference type="OrthoDB" id="2285229at2759"/>
<sequence>MHPRLSRPVGDVCWSCRLRLRAQFPPLRQIAHPSKSLSRLSRRSFHAATLLSQAQPTALPAHATVDSTLPIREQLRQWQELYGSPNEDILQFAFQNPSARPDDIQNEITKLSNNGRSGQDIDEYDLDDDADELMTVSLFLKSGDVVEYQTPGREPMLAVYVQEIDGVCQFILASGKWAHRSLSGIEFVLPGCIDPALLQPLVPYLPTDAVKAVKEDLQVPRQLSAPVLAILSGLYQNAEKIYRQNASVLDTAYSVLADPSRTRMMTLVQIAKTLLARGDPSWRPSTAALLAVRKALHHNDFRFRSNSMQRMSSVYAIRPKDDVEVVEKVHGWIREYNEYRALAANQGSDEQVMPTKGATLIIKFIEKARQLIADSRVYRQPTRGGIGPSEISTPQISPLIRSEKCASWSNPERDIIDFLKGWVLSRQYRTMASLNAACASIIHATGSYEEMTIGPASNTISKETGYTFLQEIGAISPFTNRALHDEDLMLPTTRLSRNVELLNRKVALTRSNPDFRDSMAEFRRDWGSTTIYCIDDAGAKEIDDGLSIQKVAGTDSEFWVHVHVANPTAFFDKTHVLSGLAAHMTETLYTPEQVYRMLPEWASEEYFSLAPKRPTITFSSRVNLAGNILEFKIQHGIIRNVVSLTNSELCEILGEKVDRTLTEMVVGGKLAIEETPRKPPQLSPSQVQELRDMLLIAKSLEEARSKNGYIRGGYDYLETAVYGDYNESGLSSAPELKRSQGRFFHGDPIIKITGRPPYQEGAAPFSASYLVSEMMILACHSAASWCAERGLPVVFRGTVETPTKTIQDPEKFLNEVVKPYRDTNGALSPELATKYLEVMGRAITHTSPIPHKFLGVSSYVKVTSPLRRFSDMICHWQIEAAMRYEARTHKKLTSEIIATTGTQILPFSQNQMHDSIVTLSPREKLIRTAMRSTDRFWQTQAFLRAFYFKQACLPDTFRIWIKKVLSVNRIDKHVRSIGVMDHMPINVDVLDVPDIEMNVGELWEVKIETVNPYARAIQVKPLHLLKRAEYTDLA</sequence>
<keyword evidence="3" id="KW-1185">Reference proteome</keyword>
<dbReference type="Proteomes" id="UP000240883">
    <property type="component" value="Unassembled WGS sequence"/>
</dbReference>
<accession>A0A2T2NHP2</accession>
<dbReference type="AlphaFoldDB" id="A0A2T2NHP2"/>
<evidence type="ECO:0000313" key="2">
    <source>
        <dbReference type="EMBL" id="PSN64952.1"/>
    </source>
</evidence>
<dbReference type="PANTHER" id="PTHR23355">
    <property type="entry name" value="RIBONUCLEASE"/>
    <property type="match status" value="1"/>
</dbReference>
<dbReference type="InterPro" id="IPR056624">
    <property type="entry name" value="WH_CYT4"/>
</dbReference>
<dbReference type="Pfam" id="PF00773">
    <property type="entry name" value="RNB"/>
    <property type="match status" value="1"/>
</dbReference>
<dbReference type="GO" id="GO:0000175">
    <property type="term" value="F:3'-5'-RNA exonuclease activity"/>
    <property type="evidence" value="ECO:0007669"/>
    <property type="project" value="TreeGrafter"/>
</dbReference>
<dbReference type="InterPro" id="IPR001900">
    <property type="entry name" value="RNase_II/R"/>
</dbReference>
<dbReference type="Pfam" id="PF23214">
    <property type="entry name" value="SH3_CYT4"/>
    <property type="match status" value="1"/>
</dbReference>
<dbReference type="InterPro" id="IPR057912">
    <property type="entry name" value="OB_CYT4_C"/>
</dbReference>
<name>A0A2T2NHP2_CORCC</name>
<gene>
    <name evidence="2" type="ORF">BS50DRAFT_601503</name>
</gene>
<dbReference type="PANTHER" id="PTHR23355:SF65">
    <property type="entry name" value="EXORIBONUCLEASE CYT-4, PUTATIVE (AFU_ORTHOLOGUE AFUA_7G01550)-RELATED"/>
    <property type="match status" value="1"/>
</dbReference>
<evidence type="ECO:0000313" key="3">
    <source>
        <dbReference type="Proteomes" id="UP000240883"/>
    </source>
</evidence>
<dbReference type="STRING" id="1448308.A0A2T2NHP2"/>
<proteinExistence type="predicted"/>
<dbReference type="GO" id="GO:0003723">
    <property type="term" value="F:RNA binding"/>
    <property type="evidence" value="ECO:0007669"/>
    <property type="project" value="InterPro"/>
</dbReference>
<feature type="domain" description="RNB" evidence="1">
    <location>
        <begin position="523"/>
        <end position="884"/>
    </location>
</feature>